<name>A0AAN8PCJ4_PATCE</name>
<dbReference type="PANTHER" id="PTHR47027:SF20">
    <property type="entry name" value="REVERSE TRANSCRIPTASE-LIKE PROTEIN WITH RNA-DIRECTED DNA POLYMERASE DOMAIN"/>
    <property type="match status" value="1"/>
</dbReference>
<comment type="caution">
    <text evidence="2">The sequence shown here is derived from an EMBL/GenBank/DDBJ whole genome shotgun (WGS) entry which is preliminary data.</text>
</comment>
<protein>
    <recommendedName>
        <fullName evidence="1">Reverse transcriptase domain-containing protein</fullName>
    </recommendedName>
</protein>
<dbReference type="InterPro" id="IPR043502">
    <property type="entry name" value="DNA/RNA_pol_sf"/>
</dbReference>
<dbReference type="Proteomes" id="UP001347796">
    <property type="component" value="Unassembled WGS sequence"/>
</dbReference>
<evidence type="ECO:0000313" key="3">
    <source>
        <dbReference type="Proteomes" id="UP001347796"/>
    </source>
</evidence>
<feature type="domain" description="Reverse transcriptase" evidence="1">
    <location>
        <begin position="427"/>
        <end position="712"/>
    </location>
</feature>
<organism evidence="2 3">
    <name type="scientific">Patella caerulea</name>
    <name type="common">Rayed Mediterranean limpet</name>
    <dbReference type="NCBI Taxonomy" id="87958"/>
    <lineage>
        <taxon>Eukaryota</taxon>
        <taxon>Metazoa</taxon>
        <taxon>Spiralia</taxon>
        <taxon>Lophotrochozoa</taxon>
        <taxon>Mollusca</taxon>
        <taxon>Gastropoda</taxon>
        <taxon>Patellogastropoda</taxon>
        <taxon>Patelloidea</taxon>
        <taxon>Patellidae</taxon>
        <taxon>Patella</taxon>
    </lineage>
</organism>
<evidence type="ECO:0000313" key="2">
    <source>
        <dbReference type="EMBL" id="KAK6173114.1"/>
    </source>
</evidence>
<dbReference type="AlphaFoldDB" id="A0AAN8PCJ4"/>
<dbReference type="PROSITE" id="PS50878">
    <property type="entry name" value="RT_POL"/>
    <property type="match status" value="1"/>
</dbReference>
<sequence>MFEQIEEIYLRLITPDTVFCLIGDLNARTSDFKDYINSVAEYNDRNVAYEEFSTVFEETETSLAYYGIPLQRQNQDNTLNKYGERLLELCCNLNIHIANGRFGLESGYTTCDGRSTVDYVLCSTEIFSKFNNFTVTDFDPLLSDKHCPVQWSLKCVNRTETQTNDDNGDGKNLLRLKTKWCVTKREAFLNSIDLNELNRISALLQNKDLSIWNQESIDLIVNSIQKTFQDSALSCGISKSYRPKSDKSNCKRQLSNKPWFNNTCESKRKIFFQAKNKFKRSKSDEDRQKLHNASSSYKRQLKAEYTNYYRGLNETLKNLKRNNSKEYWRILNGPNDRRNTNLSVDEFYKYFKNMNSGDPIPSNVEKNLLSSDNVNHELDAAFNESEINKCIDNLKTNKACGVDNVLNEYIKCTKEFMVGIYANLFNVILNSGLIPTPWVMGMISPIYKNKGCTNDARNYRGITILSCMGKLFTAVINERLCKYIDREGRVGPEQAGFRKGFSTTDHLISLKFIIDLYLNKNKRLFACFIDYKCAFDSLTRINLWGKVQNIGIKGKIFNVIYNMYKCAKSCIKLNGSTSPNFNCMIGVRQGENLSPLLFSIFLADLETYLSGKYQGLKYTNEMCKDKDLDVYLKLFILLYADDTVVLAESEVELQCAMDAMCEYCTYWNLNINTSKTKVMVFSKGKIRKKPIIKYDTFTIEVVFEYEYLGILFNYNGKFHKAKKLMYCKASKAMFNIIRKAKALNLTIDTILYLFNHLVIPIMLYGSEVWGYSDTAPLERLQLKFCKILLKVKLSTPNVMVYGELGIYPLKIEIDVRMVCFWLKTVTGSKNKLSSKLYDLTVFTNDSNEWVSYIKRVLDESGLSYIWTNPGESINTDWLKLNLKTRLRDQYQQLWYSQIYESSKCSNYRIFKSIFGFEKYLLQPANLLIPMCKFRCRSHKLPIELGIFLKIARDDRICHLCNSNNLGDEYHYLFECQFFKTDRNKYIATKYVNRPSTLKMYNLFNNEREILNLCKFVKLILRHFK</sequence>
<dbReference type="SUPFAM" id="SSF56672">
    <property type="entry name" value="DNA/RNA polymerases"/>
    <property type="match status" value="1"/>
</dbReference>
<dbReference type="CDD" id="cd01650">
    <property type="entry name" value="RT_nLTR_like"/>
    <property type="match status" value="1"/>
</dbReference>
<dbReference type="Gene3D" id="3.60.10.10">
    <property type="entry name" value="Endonuclease/exonuclease/phosphatase"/>
    <property type="match status" value="1"/>
</dbReference>
<dbReference type="SUPFAM" id="SSF56219">
    <property type="entry name" value="DNase I-like"/>
    <property type="match status" value="1"/>
</dbReference>
<evidence type="ECO:0000259" key="1">
    <source>
        <dbReference type="PROSITE" id="PS50878"/>
    </source>
</evidence>
<reference evidence="2 3" key="1">
    <citation type="submission" date="2024-01" db="EMBL/GenBank/DDBJ databases">
        <title>The genome of the rayed Mediterranean limpet Patella caerulea (Linnaeus, 1758).</title>
        <authorList>
            <person name="Anh-Thu Weber A."/>
            <person name="Halstead-Nussloch G."/>
        </authorList>
    </citation>
    <scope>NUCLEOTIDE SEQUENCE [LARGE SCALE GENOMIC DNA]</scope>
    <source>
        <strain evidence="2">AATW-2023a</strain>
        <tissue evidence="2">Whole specimen</tissue>
    </source>
</reference>
<dbReference type="PANTHER" id="PTHR47027">
    <property type="entry name" value="REVERSE TRANSCRIPTASE DOMAIN-CONTAINING PROTEIN"/>
    <property type="match status" value="1"/>
</dbReference>
<proteinExistence type="predicted"/>
<accession>A0AAN8PCJ4</accession>
<dbReference type="EMBL" id="JAZGQO010000011">
    <property type="protein sequence ID" value="KAK6173114.1"/>
    <property type="molecule type" value="Genomic_DNA"/>
</dbReference>
<gene>
    <name evidence="2" type="ORF">SNE40_016633</name>
</gene>
<dbReference type="InterPro" id="IPR000477">
    <property type="entry name" value="RT_dom"/>
</dbReference>
<dbReference type="InterPro" id="IPR036691">
    <property type="entry name" value="Endo/exonu/phosph_ase_sf"/>
</dbReference>
<keyword evidence="3" id="KW-1185">Reference proteome</keyword>
<dbReference type="Pfam" id="PF00078">
    <property type="entry name" value="RVT_1"/>
    <property type="match status" value="1"/>
</dbReference>